<dbReference type="RefSeq" id="XP_024344890.1">
    <property type="nucleotide sequence ID" value="XM_024478258.1"/>
</dbReference>
<proteinExistence type="predicted"/>
<keyword evidence="2" id="KW-1185">Reference proteome</keyword>
<reference evidence="1 2" key="1">
    <citation type="submission" date="2017-04" db="EMBL/GenBank/DDBJ databases">
        <title>Genome Sequence of the Model Brown-Rot Fungus Postia placenta SB12.</title>
        <authorList>
            <consortium name="DOE Joint Genome Institute"/>
            <person name="Gaskell J."/>
            <person name="Kersten P."/>
            <person name="Larrondo L.F."/>
            <person name="Canessa P."/>
            <person name="Martinez D."/>
            <person name="Hibbett D."/>
            <person name="Schmoll M."/>
            <person name="Kubicek C.P."/>
            <person name="Martinez A.T."/>
            <person name="Yadav J."/>
            <person name="Master E."/>
            <person name="Magnuson J.K."/>
            <person name="James T."/>
            <person name="Yaver D."/>
            <person name="Berka R."/>
            <person name="Labutti K."/>
            <person name="Lipzen A."/>
            <person name="Aerts A."/>
            <person name="Barry K."/>
            <person name="Henrissat B."/>
            <person name="Blanchette R."/>
            <person name="Grigoriev I."/>
            <person name="Cullen D."/>
        </authorList>
    </citation>
    <scope>NUCLEOTIDE SEQUENCE [LARGE SCALE GENOMIC DNA]</scope>
    <source>
        <strain evidence="1 2">MAD-698-R-SB12</strain>
    </source>
</reference>
<protein>
    <submittedName>
        <fullName evidence="1">Uncharacterized protein</fullName>
    </submittedName>
</protein>
<dbReference type="AlphaFoldDB" id="A0A1X6NI34"/>
<sequence length="90" mass="10207">MGITTQVGRDHVTVTRTAETHPGRAFDSLQFSFLPMSTERVRSVHRSRFPSFSLTKSRRVPPRPSSTFIVYVDMAHATVEHACQSQTRQC</sequence>
<accession>A0A1X6NI34</accession>
<dbReference type="Proteomes" id="UP000194127">
    <property type="component" value="Unassembled WGS sequence"/>
</dbReference>
<evidence type="ECO:0000313" key="1">
    <source>
        <dbReference type="EMBL" id="OSX68096.1"/>
    </source>
</evidence>
<gene>
    <name evidence="1" type="ORF">POSPLADRAFT_1043243</name>
</gene>
<dbReference type="GeneID" id="36323208"/>
<evidence type="ECO:0000313" key="2">
    <source>
        <dbReference type="Proteomes" id="UP000194127"/>
    </source>
</evidence>
<dbReference type="EMBL" id="KZ110591">
    <property type="protein sequence ID" value="OSX68096.1"/>
    <property type="molecule type" value="Genomic_DNA"/>
</dbReference>
<name>A0A1X6NI34_9APHY</name>
<organism evidence="1 2">
    <name type="scientific">Postia placenta MAD-698-R-SB12</name>
    <dbReference type="NCBI Taxonomy" id="670580"/>
    <lineage>
        <taxon>Eukaryota</taxon>
        <taxon>Fungi</taxon>
        <taxon>Dikarya</taxon>
        <taxon>Basidiomycota</taxon>
        <taxon>Agaricomycotina</taxon>
        <taxon>Agaricomycetes</taxon>
        <taxon>Polyporales</taxon>
        <taxon>Adustoporiaceae</taxon>
        <taxon>Rhodonia</taxon>
    </lineage>
</organism>